<dbReference type="Proteomes" id="UP000008983">
    <property type="component" value="Unassembled WGS sequence"/>
</dbReference>
<reference evidence="2 3" key="1">
    <citation type="submission" date="2011-07" db="EMBL/GenBank/DDBJ databases">
        <authorList>
            <person name="Coyne R."/>
            <person name="Brami D."/>
            <person name="Johnson J."/>
            <person name="Hostetler J."/>
            <person name="Hannick L."/>
            <person name="Clark T."/>
            <person name="Cassidy-Hanley D."/>
            <person name="Inman J."/>
        </authorList>
    </citation>
    <scope>NUCLEOTIDE SEQUENCE [LARGE SCALE GENOMIC DNA]</scope>
    <source>
        <strain evidence="2 3">G5</strain>
    </source>
</reference>
<evidence type="ECO:0000313" key="2">
    <source>
        <dbReference type="EMBL" id="EGR33776.1"/>
    </source>
</evidence>
<evidence type="ECO:0000313" key="3">
    <source>
        <dbReference type="Proteomes" id="UP000008983"/>
    </source>
</evidence>
<protein>
    <submittedName>
        <fullName evidence="2">Uncharacterized protein</fullName>
    </submittedName>
</protein>
<dbReference type="PANTHER" id="PTHR16306">
    <property type="entry name" value="TRANSLIN-ASSOCIATED FACTOR X-INTERACTING PROTEIN 1"/>
    <property type="match status" value="1"/>
</dbReference>
<keyword evidence="1" id="KW-1133">Transmembrane helix</keyword>
<feature type="transmembrane region" description="Helical" evidence="1">
    <location>
        <begin position="125"/>
        <end position="149"/>
    </location>
</feature>
<sequence>MQTSNSIQNNYYPQIRNLSLRQLKEIIEEIYRSKSIYDKKYIDQQLPLETMEQHMYTYLNQKYGLKNLIVEWAGAIINGIKNYGNEDNDISVFGKILRNECDEEFRFVQIQIKNTITELLKVIQIYIYIYIYKYIYIYIYLYLYLYLYIQQNLDVCKKQISIKKIYRNYLNSLTKQNSFISKKEAVEIIQYMYNIQESEKLIFKIYTLLLNNKRK</sequence>
<name>G0QLY1_ICHMU</name>
<evidence type="ECO:0000256" key="1">
    <source>
        <dbReference type="SAM" id="Phobius"/>
    </source>
</evidence>
<keyword evidence="1" id="KW-0812">Transmembrane</keyword>
<dbReference type="OrthoDB" id="2021138at2759"/>
<dbReference type="RefSeq" id="XP_004039000.1">
    <property type="nucleotide sequence ID" value="XM_004038952.1"/>
</dbReference>
<organism evidence="2 3">
    <name type="scientific">Ichthyophthirius multifiliis</name>
    <name type="common">White spot disease agent</name>
    <name type="synonym">Ich</name>
    <dbReference type="NCBI Taxonomy" id="5932"/>
    <lineage>
        <taxon>Eukaryota</taxon>
        <taxon>Sar</taxon>
        <taxon>Alveolata</taxon>
        <taxon>Ciliophora</taxon>
        <taxon>Intramacronucleata</taxon>
        <taxon>Oligohymenophorea</taxon>
        <taxon>Hymenostomatida</taxon>
        <taxon>Ophryoglenina</taxon>
        <taxon>Ichthyophthirius</taxon>
    </lineage>
</organism>
<dbReference type="GO" id="GO:0005737">
    <property type="term" value="C:cytoplasm"/>
    <property type="evidence" value="ECO:0007669"/>
    <property type="project" value="TreeGrafter"/>
</dbReference>
<dbReference type="EMBL" id="GL983326">
    <property type="protein sequence ID" value="EGR33776.1"/>
    <property type="molecule type" value="Genomic_DNA"/>
</dbReference>
<dbReference type="GeneID" id="14909962"/>
<dbReference type="InParanoid" id="G0QLY1"/>
<proteinExistence type="predicted"/>
<dbReference type="AlphaFoldDB" id="G0QLY1"/>
<keyword evidence="3" id="KW-1185">Reference proteome</keyword>
<gene>
    <name evidence="2" type="ORF">IMG5_038510</name>
</gene>
<dbReference type="eggNOG" id="ENOG502QVTY">
    <property type="taxonomic scope" value="Eukaryota"/>
</dbReference>
<accession>G0QLY1</accession>
<keyword evidence="1" id="KW-0472">Membrane</keyword>
<dbReference type="PANTHER" id="PTHR16306:SF1">
    <property type="entry name" value="CHROMOSOME UNDETERMINED SCAFFOLD_7, WHOLE GENOME SHOTGUN SEQUENCE"/>
    <property type="match status" value="1"/>
</dbReference>